<dbReference type="HOGENOM" id="CLU_1131798_0_0_9"/>
<sequence>MKLNKVKIENANPALLSLIDNYRQVLTLDANFFIPPDRSKENKKIPTLDFNLFKKHWLTPLILTFPYLSIHQAVYDEFQTGSVRDFVTQKISGNPSSIMLLRDEELDSQEKIVRNSLEISIARPTRYSPGIDNKDDRGEVKSLAHIATKGYLYFCSHDSNALRLIDDASELQTNLDNVLSIRTYEIQYYLLRMEMAEKGFIRSLYKYMYYLTESDKKHNLSWEEFCNGMDTLYLDAIKKASEKPTKLIL</sequence>
<proteinExistence type="predicted"/>
<accession>U1YE52</accession>
<gene>
    <name evidence="1" type="ORF">HMPREF0083_01545</name>
</gene>
<keyword evidence="2" id="KW-1185">Reference proteome</keyword>
<dbReference type="Proteomes" id="UP000016511">
    <property type="component" value="Unassembled WGS sequence"/>
</dbReference>
<dbReference type="AlphaFoldDB" id="U1YE52"/>
<reference evidence="1 2" key="1">
    <citation type="submission" date="2013-08" db="EMBL/GenBank/DDBJ databases">
        <authorList>
            <person name="Weinstock G."/>
            <person name="Sodergren E."/>
            <person name="Wylie T."/>
            <person name="Fulton L."/>
            <person name="Fulton R."/>
            <person name="Fronick C."/>
            <person name="O'Laughlin M."/>
            <person name="Godfrey J."/>
            <person name="Miner T."/>
            <person name="Herter B."/>
            <person name="Appelbaum E."/>
            <person name="Cordes M."/>
            <person name="Lek S."/>
            <person name="Wollam A."/>
            <person name="Pepin K.H."/>
            <person name="Palsikar V.B."/>
            <person name="Mitreva M."/>
            <person name="Wilson R.K."/>
        </authorList>
    </citation>
    <scope>NUCLEOTIDE SEQUENCE [LARGE SCALE GENOMIC DNA]</scope>
    <source>
        <strain evidence="1 2">ATCC 12856</strain>
    </source>
</reference>
<protein>
    <submittedName>
        <fullName evidence="1">Uncharacterized protein</fullName>
    </submittedName>
</protein>
<dbReference type="GeneID" id="92837630"/>
<dbReference type="PATRIC" id="fig|649747.3.peg.1400"/>
<dbReference type="STRING" id="649747.HMPREF0083_01545"/>
<organism evidence="1 2">
    <name type="scientific">Aneurinibacillus aneurinilyticus ATCC 12856</name>
    <dbReference type="NCBI Taxonomy" id="649747"/>
    <lineage>
        <taxon>Bacteria</taxon>
        <taxon>Bacillati</taxon>
        <taxon>Bacillota</taxon>
        <taxon>Bacilli</taxon>
        <taxon>Bacillales</taxon>
        <taxon>Paenibacillaceae</taxon>
        <taxon>Aneurinibacillus group</taxon>
        <taxon>Aneurinibacillus</taxon>
    </lineage>
</organism>
<name>U1YE52_ANEAE</name>
<dbReference type="RefSeq" id="WP_021619566.1">
    <property type="nucleotide sequence ID" value="NZ_KE952689.1"/>
</dbReference>
<dbReference type="EMBL" id="AWSJ01000102">
    <property type="protein sequence ID" value="ERI10362.1"/>
    <property type="molecule type" value="Genomic_DNA"/>
</dbReference>
<comment type="caution">
    <text evidence="1">The sequence shown here is derived from an EMBL/GenBank/DDBJ whole genome shotgun (WGS) entry which is preliminary data.</text>
</comment>
<dbReference type="eggNOG" id="ENOG5030A74">
    <property type="taxonomic scope" value="Bacteria"/>
</dbReference>
<evidence type="ECO:0000313" key="1">
    <source>
        <dbReference type="EMBL" id="ERI10362.1"/>
    </source>
</evidence>
<evidence type="ECO:0000313" key="2">
    <source>
        <dbReference type="Proteomes" id="UP000016511"/>
    </source>
</evidence>